<evidence type="ECO:0000313" key="3">
    <source>
        <dbReference type="EMBL" id="NGP86873.1"/>
    </source>
</evidence>
<comment type="caution">
    <text evidence="3">The sequence shown here is derived from an EMBL/GenBank/DDBJ whole genome shotgun (WGS) entry which is preliminary data.</text>
</comment>
<reference evidence="3 4" key="1">
    <citation type="submission" date="2020-02" db="EMBL/GenBank/DDBJ databases">
        <title>Aliifodinibius halophilus 2W32, complete genome.</title>
        <authorList>
            <person name="Li Y."/>
            <person name="Wu S."/>
        </authorList>
    </citation>
    <scope>NUCLEOTIDE SEQUENCE [LARGE SCALE GENOMIC DNA]</scope>
    <source>
        <strain evidence="3 4">2W32</strain>
    </source>
</reference>
<dbReference type="EMBL" id="JAALLS010000001">
    <property type="protein sequence ID" value="NGP86873.1"/>
    <property type="molecule type" value="Genomic_DNA"/>
</dbReference>
<gene>
    <name evidence="3" type="ORF">G3569_00800</name>
</gene>
<dbReference type="InterPro" id="IPR029044">
    <property type="entry name" value="Nucleotide-diphossugar_trans"/>
</dbReference>
<dbReference type="RefSeq" id="WP_165265089.1">
    <property type="nucleotide sequence ID" value="NZ_JAALLS010000001.1"/>
</dbReference>
<proteinExistence type="predicted"/>
<organism evidence="3 4">
    <name type="scientific">Fodinibius halophilus</name>
    <dbReference type="NCBI Taxonomy" id="1736908"/>
    <lineage>
        <taxon>Bacteria</taxon>
        <taxon>Pseudomonadati</taxon>
        <taxon>Balneolota</taxon>
        <taxon>Balneolia</taxon>
        <taxon>Balneolales</taxon>
        <taxon>Balneolaceae</taxon>
        <taxon>Fodinibius</taxon>
    </lineage>
</organism>
<evidence type="ECO:0000313" key="4">
    <source>
        <dbReference type="Proteomes" id="UP000479132"/>
    </source>
</evidence>
<evidence type="ECO:0000259" key="2">
    <source>
        <dbReference type="Pfam" id="PF00535"/>
    </source>
</evidence>
<dbReference type="SUPFAM" id="SSF53448">
    <property type="entry name" value="Nucleotide-diphospho-sugar transferases"/>
    <property type="match status" value="1"/>
</dbReference>
<dbReference type="AlphaFoldDB" id="A0A6M1T2N2"/>
<evidence type="ECO:0000256" key="1">
    <source>
        <dbReference type="SAM" id="Phobius"/>
    </source>
</evidence>
<dbReference type="Gene3D" id="3.90.550.10">
    <property type="entry name" value="Spore Coat Polysaccharide Biosynthesis Protein SpsA, Chain A"/>
    <property type="match status" value="1"/>
</dbReference>
<dbReference type="Proteomes" id="UP000479132">
    <property type="component" value="Unassembled WGS sequence"/>
</dbReference>
<feature type="domain" description="Glycosyltransferase 2-like" evidence="2">
    <location>
        <begin position="6"/>
        <end position="181"/>
    </location>
</feature>
<dbReference type="PANTHER" id="PTHR43685:SF2">
    <property type="entry name" value="GLYCOSYLTRANSFERASE 2-LIKE DOMAIN-CONTAINING PROTEIN"/>
    <property type="match status" value="1"/>
</dbReference>
<dbReference type="GO" id="GO:0016740">
    <property type="term" value="F:transferase activity"/>
    <property type="evidence" value="ECO:0007669"/>
    <property type="project" value="UniProtKB-KW"/>
</dbReference>
<keyword evidence="1" id="KW-1133">Transmembrane helix</keyword>
<sequence length="312" mass="36521">MSPRVSVVVRSINRAEALSELLEVLLEQKHDSYEIVVVEQSPDPSGPYWDKVLTLCNNECINLIKRKPLGGPKARNVGVSAAEGEIIILIDDDDLPLSKTWIRQHENAYEDPQLAGFTGRHVRAGGEENPYILPDWFIAKRCMSYSFLNTPYTYARYDQDVDNVDWLHGTNASLRRSVLKRVEGLWDTRVKSQDEHSFAFKLKDVLKEDEYIAFKTQPIVKRGVEIQGGMNKRNHSLESELRNHFDYIFKILATYRPKKFNSYYYLYLLWIYFKVVGWIWSPSVNISFSKRLKYFLQLPFVSWSYQKKYLEN</sequence>
<name>A0A6M1T2N2_9BACT</name>
<feature type="transmembrane region" description="Helical" evidence="1">
    <location>
        <begin position="263"/>
        <end position="281"/>
    </location>
</feature>
<dbReference type="Pfam" id="PF00535">
    <property type="entry name" value="Glycos_transf_2"/>
    <property type="match status" value="1"/>
</dbReference>
<dbReference type="PANTHER" id="PTHR43685">
    <property type="entry name" value="GLYCOSYLTRANSFERASE"/>
    <property type="match status" value="1"/>
</dbReference>
<protein>
    <submittedName>
        <fullName evidence="3">Glycosyltransferase</fullName>
    </submittedName>
</protein>
<keyword evidence="1" id="KW-0812">Transmembrane</keyword>
<keyword evidence="4" id="KW-1185">Reference proteome</keyword>
<keyword evidence="1" id="KW-0472">Membrane</keyword>
<dbReference type="InterPro" id="IPR001173">
    <property type="entry name" value="Glyco_trans_2-like"/>
</dbReference>
<dbReference type="InterPro" id="IPR050834">
    <property type="entry name" value="Glycosyltransf_2"/>
</dbReference>
<keyword evidence="3" id="KW-0808">Transferase</keyword>
<accession>A0A6M1T2N2</accession>